<dbReference type="SUPFAM" id="SSF55874">
    <property type="entry name" value="ATPase domain of HSP90 chaperone/DNA topoisomerase II/histidine kinase"/>
    <property type="match status" value="1"/>
</dbReference>
<dbReference type="Pfam" id="PF00512">
    <property type="entry name" value="HisKA"/>
    <property type="match status" value="1"/>
</dbReference>
<feature type="domain" description="Histidine kinase" evidence="10">
    <location>
        <begin position="150"/>
        <end position="356"/>
    </location>
</feature>
<evidence type="ECO:0000256" key="7">
    <source>
        <dbReference type="ARBA" id="ARBA00022840"/>
    </source>
</evidence>
<organism evidence="11">
    <name type="scientific">candidate division WOR-3 bacterium</name>
    <dbReference type="NCBI Taxonomy" id="2052148"/>
    <lineage>
        <taxon>Bacteria</taxon>
        <taxon>Bacteria division WOR-3</taxon>
    </lineage>
</organism>
<keyword evidence="4" id="KW-0808">Transferase</keyword>
<evidence type="ECO:0000256" key="8">
    <source>
        <dbReference type="ARBA" id="ARBA00023012"/>
    </source>
</evidence>
<keyword evidence="7" id="KW-0067">ATP-binding</keyword>
<evidence type="ECO:0000256" key="4">
    <source>
        <dbReference type="ARBA" id="ARBA00022679"/>
    </source>
</evidence>
<dbReference type="PANTHER" id="PTHR43065">
    <property type="entry name" value="SENSOR HISTIDINE KINASE"/>
    <property type="match status" value="1"/>
</dbReference>
<dbReference type="InterPro" id="IPR036097">
    <property type="entry name" value="HisK_dim/P_sf"/>
</dbReference>
<evidence type="ECO:0000256" key="1">
    <source>
        <dbReference type="ARBA" id="ARBA00000085"/>
    </source>
</evidence>
<keyword evidence="3" id="KW-0597">Phosphoprotein</keyword>
<comment type="caution">
    <text evidence="11">The sequence shown here is derived from an EMBL/GenBank/DDBJ whole genome shotgun (WGS) entry which is preliminary data.</text>
</comment>
<proteinExistence type="predicted"/>
<reference evidence="11" key="1">
    <citation type="journal article" date="2020" name="mSystems">
        <title>Genome- and Community-Level Interaction Insights into Carbon Utilization and Element Cycling Functions of Hydrothermarchaeota in Hydrothermal Sediment.</title>
        <authorList>
            <person name="Zhou Z."/>
            <person name="Liu Y."/>
            <person name="Xu W."/>
            <person name="Pan J."/>
            <person name="Luo Z.H."/>
            <person name="Li M."/>
        </authorList>
    </citation>
    <scope>NUCLEOTIDE SEQUENCE [LARGE SCALE GENOMIC DNA]</scope>
    <source>
        <strain evidence="11">HyVt-102</strain>
    </source>
</reference>
<evidence type="ECO:0000259" key="9">
    <source>
        <dbReference type="PROSITE" id="PS50042"/>
    </source>
</evidence>
<dbReference type="PRINTS" id="PR00344">
    <property type="entry name" value="BCTRLSENSOR"/>
</dbReference>
<dbReference type="PROSITE" id="PS50109">
    <property type="entry name" value="HIS_KIN"/>
    <property type="match status" value="1"/>
</dbReference>
<sequence>MEKLKGLFFQELSPEEQEKVLEIVETVSFPRGSIILKEGEWGEEVYILKEGHARVTKRGKFIAELGAGSVIGEMSPIDEMPRSATVILTEDSKLYRITKEQFLKLLEEHPKVAISILRTLSRRLRQIDDMIVEKTLQEERMSTLGKLSSTIIHDIKSPLGAIKGYTELLKKDIKDPEMSTYVETMEEAIDYILNMIEEVLEFGRDRSSMKFQKVNLSEFISDLVAFFQKGIKNKEIDISIDVPENMYIEIDPVKMRRVFFNLLKNSVDAIPDRGEINISAKTEGDGVVISLSDTGIGIPASILDRIFDPFFSFGKAGTGLGMTVVKKIIDDHDGWIEVDSQQGKGTTFKIYLPGRKDV</sequence>
<dbReference type="Gene3D" id="1.10.287.130">
    <property type="match status" value="1"/>
</dbReference>
<name>A0A7C0VC81_UNCW3</name>
<dbReference type="Pfam" id="PF02518">
    <property type="entry name" value="HATPase_c"/>
    <property type="match status" value="1"/>
</dbReference>
<dbReference type="CDD" id="cd00038">
    <property type="entry name" value="CAP_ED"/>
    <property type="match status" value="1"/>
</dbReference>
<protein>
    <recommendedName>
        <fullName evidence="2">histidine kinase</fullName>
        <ecNumber evidence="2">2.7.13.3</ecNumber>
    </recommendedName>
</protein>
<keyword evidence="5" id="KW-0547">Nucleotide-binding</keyword>
<dbReference type="SMART" id="SM00388">
    <property type="entry name" value="HisKA"/>
    <property type="match status" value="1"/>
</dbReference>
<dbReference type="SUPFAM" id="SSF51206">
    <property type="entry name" value="cAMP-binding domain-like"/>
    <property type="match status" value="1"/>
</dbReference>
<dbReference type="CDD" id="cd00082">
    <property type="entry name" value="HisKA"/>
    <property type="match status" value="1"/>
</dbReference>
<evidence type="ECO:0000256" key="6">
    <source>
        <dbReference type="ARBA" id="ARBA00022777"/>
    </source>
</evidence>
<dbReference type="SUPFAM" id="SSF47384">
    <property type="entry name" value="Homodimeric domain of signal transducing histidine kinase"/>
    <property type="match status" value="1"/>
</dbReference>
<keyword evidence="6" id="KW-0418">Kinase</keyword>
<evidence type="ECO:0000259" key="10">
    <source>
        <dbReference type="PROSITE" id="PS50109"/>
    </source>
</evidence>
<dbReference type="InterPro" id="IPR004358">
    <property type="entry name" value="Sig_transdc_His_kin-like_C"/>
</dbReference>
<dbReference type="SMART" id="SM00387">
    <property type="entry name" value="HATPase_c"/>
    <property type="match status" value="1"/>
</dbReference>
<keyword evidence="8" id="KW-0902">Two-component regulatory system</keyword>
<dbReference type="EC" id="2.7.13.3" evidence="2"/>
<dbReference type="SMART" id="SM00100">
    <property type="entry name" value="cNMP"/>
    <property type="match status" value="1"/>
</dbReference>
<dbReference type="Gene3D" id="2.60.120.10">
    <property type="entry name" value="Jelly Rolls"/>
    <property type="match status" value="1"/>
</dbReference>
<dbReference type="PROSITE" id="PS50042">
    <property type="entry name" value="CNMP_BINDING_3"/>
    <property type="match status" value="1"/>
</dbReference>
<evidence type="ECO:0000256" key="5">
    <source>
        <dbReference type="ARBA" id="ARBA00022741"/>
    </source>
</evidence>
<gene>
    <name evidence="11" type="ORF">ENF18_03885</name>
</gene>
<evidence type="ECO:0000313" key="11">
    <source>
        <dbReference type="EMBL" id="HDI82915.1"/>
    </source>
</evidence>
<dbReference type="Proteomes" id="UP000885847">
    <property type="component" value="Unassembled WGS sequence"/>
</dbReference>
<comment type="catalytic activity">
    <reaction evidence="1">
        <text>ATP + protein L-histidine = ADP + protein N-phospho-L-histidine.</text>
        <dbReference type="EC" id="2.7.13.3"/>
    </reaction>
</comment>
<evidence type="ECO:0000256" key="3">
    <source>
        <dbReference type="ARBA" id="ARBA00022553"/>
    </source>
</evidence>
<evidence type="ECO:0000256" key="2">
    <source>
        <dbReference type="ARBA" id="ARBA00012438"/>
    </source>
</evidence>
<dbReference type="GO" id="GO:0005524">
    <property type="term" value="F:ATP binding"/>
    <property type="evidence" value="ECO:0007669"/>
    <property type="project" value="UniProtKB-KW"/>
</dbReference>
<dbReference type="FunFam" id="3.30.565.10:FF:000006">
    <property type="entry name" value="Sensor histidine kinase WalK"/>
    <property type="match status" value="1"/>
</dbReference>
<accession>A0A7C0VC81</accession>
<dbReference type="InterPro" id="IPR000595">
    <property type="entry name" value="cNMP-bd_dom"/>
</dbReference>
<dbReference type="InterPro" id="IPR003661">
    <property type="entry name" value="HisK_dim/P_dom"/>
</dbReference>
<dbReference type="Gene3D" id="3.30.565.10">
    <property type="entry name" value="Histidine kinase-like ATPase, C-terminal domain"/>
    <property type="match status" value="1"/>
</dbReference>
<dbReference type="Pfam" id="PF00027">
    <property type="entry name" value="cNMP_binding"/>
    <property type="match status" value="1"/>
</dbReference>
<dbReference type="GO" id="GO:0000155">
    <property type="term" value="F:phosphorelay sensor kinase activity"/>
    <property type="evidence" value="ECO:0007669"/>
    <property type="project" value="InterPro"/>
</dbReference>
<dbReference type="InterPro" id="IPR005467">
    <property type="entry name" value="His_kinase_dom"/>
</dbReference>
<dbReference type="InterPro" id="IPR018490">
    <property type="entry name" value="cNMP-bd_dom_sf"/>
</dbReference>
<dbReference type="EMBL" id="DQWE01000183">
    <property type="protein sequence ID" value="HDI82915.1"/>
    <property type="molecule type" value="Genomic_DNA"/>
</dbReference>
<dbReference type="InterPro" id="IPR014710">
    <property type="entry name" value="RmlC-like_jellyroll"/>
</dbReference>
<dbReference type="PANTHER" id="PTHR43065:SF10">
    <property type="entry name" value="PEROXIDE STRESS-ACTIVATED HISTIDINE KINASE MAK3"/>
    <property type="match status" value="1"/>
</dbReference>
<dbReference type="InterPro" id="IPR036890">
    <property type="entry name" value="HATPase_C_sf"/>
</dbReference>
<feature type="domain" description="Cyclic nucleotide-binding" evidence="9">
    <location>
        <begin position="8"/>
        <end position="123"/>
    </location>
</feature>
<dbReference type="InterPro" id="IPR003594">
    <property type="entry name" value="HATPase_dom"/>
</dbReference>
<dbReference type="AlphaFoldDB" id="A0A7C0VC81"/>